<dbReference type="EMBL" id="ML977619">
    <property type="protein sequence ID" value="KAF1996949.1"/>
    <property type="molecule type" value="Genomic_DNA"/>
</dbReference>
<evidence type="ECO:0008006" key="3">
    <source>
        <dbReference type="Google" id="ProtNLM"/>
    </source>
</evidence>
<accession>A0A6A5W871</accession>
<name>A0A6A5W871_9PLEO</name>
<dbReference type="AlphaFoldDB" id="A0A6A5W871"/>
<dbReference type="OrthoDB" id="3801219at2759"/>
<proteinExistence type="predicted"/>
<evidence type="ECO:0000313" key="1">
    <source>
        <dbReference type="EMBL" id="KAF1996949.1"/>
    </source>
</evidence>
<gene>
    <name evidence="1" type="ORF">P154DRAFT_579440</name>
</gene>
<evidence type="ECO:0000313" key="2">
    <source>
        <dbReference type="Proteomes" id="UP000799779"/>
    </source>
</evidence>
<sequence length="240" mass="27915">MASSTLLTIPGEVRVHIYSYLLPSKEYDRVEQTHPLSIRLACRQLKSEFDHELIKHMHPYFASLAKTMLDDHGLTATVHTEKREEMTFADTCRVSLSFDASTHNADSYIQSITIGRTQRVFFSLHSHIRSLDIGFHCTNDTTGLWDQMDYVRWTLSAVEEFVKHKIGVLEWNGMSRQTSGLMVITVRWAELLNCVHRDYHIRFFVDRLRPRELLYERKACRCRSSPACPNGAIWVLNLQK</sequence>
<reference evidence="1" key="1">
    <citation type="journal article" date="2020" name="Stud. Mycol.">
        <title>101 Dothideomycetes genomes: a test case for predicting lifestyles and emergence of pathogens.</title>
        <authorList>
            <person name="Haridas S."/>
            <person name="Albert R."/>
            <person name="Binder M."/>
            <person name="Bloem J."/>
            <person name="Labutti K."/>
            <person name="Salamov A."/>
            <person name="Andreopoulos B."/>
            <person name="Baker S."/>
            <person name="Barry K."/>
            <person name="Bills G."/>
            <person name="Bluhm B."/>
            <person name="Cannon C."/>
            <person name="Castanera R."/>
            <person name="Culley D."/>
            <person name="Daum C."/>
            <person name="Ezra D."/>
            <person name="Gonzalez J."/>
            <person name="Henrissat B."/>
            <person name="Kuo A."/>
            <person name="Liang C."/>
            <person name="Lipzen A."/>
            <person name="Lutzoni F."/>
            <person name="Magnuson J."/>
            <person name="Mondo S."/>
            <person name="Nolan M."/>
            <person name="Ohm R."/>
            <person name="Pangilinan J."/>
            <person name="Park H.-J."/>
            <person name="Ramirez L."/>
            <person name="Alfaro M."/>
            <person name="Sun H."/>
            <person name="Tritt A."/>
            <person name="Yoshinaga Y."/>
            <person name="Zwiers L.-H."/>
            <person name="Turgeon B."/>
            <person name="Goodwin S."/>
            <person name="Spatafora J."/>
            <person name="Crous P."/>
            <person name="Grigoriev I."/>
        </authorList>
    </citation>
    <scope>NUCLEOTIDE SEQUENCE</scope>
    <source>
        <strain evidence="1">CBS 123094</strain>
    </source>
</reference>
<organism evidence="1 2">
    <name type="scientific">Amniculicola lignicola CBS 123094</name>
    <dbReference type="NCBI Taxonomy" id="1392246"/>
    <lineage>
        <taxon>Eukaryota</taxon>
        <taxon>Fungi</taxon>
        <taxon>Dikarya</taxon>
        <taxon>Ascomycota</taxon>
        <taxon>Pezizomycotina</taxon>
        <taxon>Dothideomycetes</taxon>
        <taxon>Pleosporomycetidae</taxon>
        <taxon>Pleosporales</taxon>
        <taxon>Amniculicolaceae</taxon>
        <taxon>Amniculicola</taxon>
    </lineage>
</organism>
<protein>
    <recommendedName>
        <fullName evidence="3">F-box domain-containing protein</fullName>
    </recommendedName>
</protein>
<keyword evidence="2" id="KW-1185">Reference proteome</keyword>
<dbReference type="Proteomes" id="UP000799779">
    <property type="component" value="Unassembled WGS sequence"/>
</dbReference>